<feature type="domain" description="Tetracyclin repressor-like C-terminal" evidence="1">
    <location>
        <begin position="11"/>
        <end position="66"/>
    </location>
</feature>
<proteinExistence type="predicted"/>
<name>A0A3N4G8X6_9ACTN</name>
<dbReference type="AlphaFoldDB" id="A0A3N4G8X6"/>
<dbReference type="EMBL" id="RKMH01000014">
    <property type="protein sequence ID" value="RPA57807.1"/>
    <property type="molecule type" value="Genomic_DNA"/>
</dbReference>
<dbReference type="Pfam" id="PF17920">
    <property type="entry name" value="TetR_C_16"/>
    <property type="match status" value="1"/>
</dbReference>
<dbReference type="Proteomes" id="UP000267536">
    <property type="component" value="Unassembled WGS sequence"/>
</dbReference>
<protein>
    <recommendedName>
        <fullName evidence="1">Tetracyclin repressor-like C-terminal domain-containing protein</fullName>
    </recommendedName>
</protein>
<dbReference type="SUPFAM" id="SSF48498">
    <property type="entry name" value="Tetracyclin repressor-like, C-terminal domain"/>
    <property type="match status" value="1"/>
</dbReference>
<comment type="caution">
    <text evidence="2">The sequence shown here is derived from an EMBL/GenBank/DDBJ whole genome shotgun (WGS) entry which is preliminary data.</text>
</comment>
<gene>
    <name evidence="2" type="ORF">EF294_17150</name>
</gene>
<evidence type="ECO:0000313" key="2">
    <source>
        <dbReference type="EMBL" id="RPA57807.1"/>
    </source>
</evidence>
<dbReference type="InterPro" id="IPR036271">
    <property type="entry name" value="Tet_transcr_reg_TetR-rel_C_sf"/>
</dbReference>
<organism evidence="2 3">
    <name type="scientific">Gordonia oryzae</name>
    <dbReference type="NCBI Taxonomy" id="2487349"/>
    <lineage>
        <taxon>Bacteria</taxon>
        <taxon>Bacillati</taxon>
        <taxon>Actinomycetota</taxon>
        <taxon>Actinomycetes</taxon>
        <taxon>Mycobacteriales</taxon>
        <taxon>Gordoniaceae</taxon>
        <taxon>Gordonia</taxon>
    </lineage>
</organism>
<sequence>MMFGEQSGFALGGAARDDHRARRPAVIAFQMFGLLLLRIVIQRPEIVVADRGERVAQVGPVIIDHLRGDFTCALRR</sequence>
<dbReference type="InterPro" id="IPR041678">
    <property type="entry name" value="TetR_C_16"/>
</dbReference>
<evidence type="ECO:0000259" key="1">
    <source>
        <dbReference type="Pfam" id="PF17920"/>
    </source>
</evidence>
<evidence type="ECO:0000313" key="3">
    <source>
        <dbReference type="Proteomes" id="UP000267536"/>
    </source>
</evidence>
<reference evidence="2 3" key="1">
    <citation type="submission" date="2018-11" db="EMBL/GenBank/DDBJ databases">
        <title>Draft genome sequence of Gordonia sp. RS15-1S isolated from rice stems.</title>
        <authorList>
            <person name="Muangham S."/>
        </authorList>
    </citation>
    <scope>NUCLEOTIDE SEQUENCE [LARGE SCALE GENOMIC DNA]</scope>
    <source>
        <strain evidence="2 3">RS15-1S</strain>
    </source>
</reference>
<accession>A0A3N4G8X6</accession>
<keyword evidence="3" id="KW-1185">Reference proteome</keyword>
<dbReference type="Gene3D" id="1.10.357.10">
    <property type="entry name" value="Tetracycline Repressor, domain 2"/>
    <property type="match status" value="1"/>
</dbReference>